<keyword evidence="8" id="KW-0276">Fatty acid metabolism</keyword>
<evidence type="ECO:0000256" key="3">
    <source>
        <dbReference type="ARBA" id="ARBA00012423"/>
    </source>
</evidence>
<evidence type="ECO:0000259" key="13">
    <source>
        <dbReference type="Pfam" id="PF02230"/>
    </source>
</evidence>
<evidence type="ECO:0000256" key="1">
    <source>
        <dbReference type="ARBA" id="ARBA00004496"/>
    </source>
</evidence>
<sequence length="229" mass="25238">MSATRKASLVVPAAARHTATVIFAHGLGDTGHGWRPIVENWRRRQRLDHVKFVLPHAPMKSITANMGMPMPGWFDIVELSGSIESLQRSEDERGILESRTYFHQLIQEEIDAGIPADRIVLGGFSQGGAMSIFAGLSASVKLAGIVGLSSWLLLGQQFKDRATEENKATPMLMCHGTMDPLVAPQLAQMSFQVLQGLGYDIKMKTYPIAHSACPEELDDVEEFLKERLP</sequence>
<dbReference type="Proteomes" id="UP001187682">
    <property type="component" value="Unassembled WGS sequence"/>
</dbReference>
<evidence type="ECO:0000256" key="7">
    <source>
        <dbReference type="ARBA" id="ARBA00022801"/>
    </source>
</evidence>
<comment type="subcellular location">
    <subcellularLocation>
        <location evidence="1">Cytoplasm</location>
    </subcellularLocation>
</comment>
<comment type="caution">
    <text evidence="14">The sequence shown here is derived from an EMBL/GenBank/DDBJ whole genome shotgun (WGS) entry which is preliminary data.</text>
</comment>
<dbReference type="GO" id="GO:0005737">
    <property type="term" value="C:cytoplasm"/>
    <property type="evidence" value="ECO:0007669"/>
    <property type="project" value="UniProtKB-SubCell"/>
</dbReference>
<comment type="function">
    <text evidence="10">Hydrolyzes fatty acids from S-acylated cysteine residues in proteins with a strong preference for palmitoylated G-alpha proteins over other acyl substrates. Mediates the deacylation of G-alpha proteins such as GPA1 in vivo, but has weak or no activity toward palmitoylated Ras proteins. Has weak lysophospholipase activity in vitro; however such activity may not exist in vivo.</text>
</comment>
<evidence type="ECO:0000256" key="8">
    <source>
        <dbReference type="ARBA" id="ARBA00022832"/>
    </source>
</evidence>
<evidence type="ECO:0000256" key="4">
    <source>
        <dbReference type="ARBA" id="ARBA00014923"/>
    </source>
</evidence>
<evidence type="ECO:0000256" key="11">
    <source>
        <dbReference type="ARBA" id="ARBA00031195"/>
    </source>
</evidence>
<evidence type="ECO:0000313" key="15">
    <source>
        <dbReference type="Proteomes" id="UP001187682"/>
    </source>
</evidence>
<dbReference type="InterPro" id="IPR050565">
    <property type="entry name" value="LYPA1-2/EST-like"/>
</dbReference>
<evidence type="ECO:0000313" key="14">
    <source>
        <dbReference type="EMBL" id="SPO00153.1"/>
    </source>
</evidence>
<dbReference type="PANTHER" id="PTHR10655">
    <property type="entry name" value="LYSOPHOSPHOLIPASE-RELATED"/>
    <property type="match status" value="1"/>
</dbReference>
<dbReference type="Gene3D" id="3.40.50.1820">
    <property type="entry name" value="alpha/beta hydrolase"/>
    <property type="match status" value="1"/>
</dbReference>
<evidence type="ECO:0000256" key="6">
    <source>
        <dbReference type="ARBA" id="ARBA00022490"/>
    </source>
</evidence>
<comment type="catalytic activity">
    <reaction evidence="12">
        <text>S-hexadecanoyl-L-cysteinyl-[protein] + H2O = L-cysteinyl-[protein] + hexadecanoate + H(+)</text>
        <dbReference type="Rhea" id="RHEA:19233"/>
        <dbReference type="Rhea" id="RHEA-COMP:10131"/>
        <dbReference type="Rhea" id="RHEA-COMP:11032"/>
        <dbReference type="ChEBI" id="CHEBI:7896"/>
        <dbReference type="ChEBI" id="CHEBI:15377"/>
        <dbReference type="ChEBI" id="CHEBI:15378"/>
        <dbReference type="ChEBI" id="CHEBI:29950"/>
        <dbReference type="ChEBI" id="CHEBI:74151"/>
        <dbReference type="EC" id="3.1.2.22"/>
    </reaction>
</comment>
<dbReference type="GO" id="GO:0052689">
    <property type="term" value="F:carboxylic ester hydrolase activity"/>
    <property type="evidence" value="ECO:0007669"/>
    <property type="project" value="UniProtKB-KW"/>
</dbReference>
<dbReference type="InterPro" id="IPR029058">
    <property type="entry name" value="AB_hydrolase_fold"/>
</dbReference>
<dbReference type="PANTHER" id="PTHR10655:SF17">
    <property type="entry name" value="LYSOPHOSPHOLIPASE-LIKE PROTEIN 1"/>
    <property type="match status" value="1"/>
</dbReference>
<evidence type="ECO:0000256" key="2">
    <source>
        <dbReference type="ARBA" id="ARBA00006499"/>
    </source>
</evidence>
<dbReference type="FunFam" id="3.40.50.1820:FF:000010">
    <property type="entry name" value="Acyl-protein thioesterase 2"/>
    <property type="match status" value="1"/>
</dbReference>
<keyword evidence="6" id="KW-0963">Cytoplasm</keyword>
<evidence type="ECO:0000256" key="5">
    <source>
        <dbReference type="ARBA" id="ARBA00022487"/>
    </source>
</evidence>
<dbReference type="EC" id="3.1.2.22" evidence="3"/>
<gene>
    <name evidence="14" type="ORF">DNG_03003</name>
</gene>
<accession>A0AAE8MUB1</accession>
<dbReference type="GO" id="GO:0008474">
    <property type="term" value="F:palmitoyl-(protein) hydrolase activity"/>
    <property type="evidence" value="ECO:0007669"/>
    <property type="project" value="UniProtKB-EC"/>
</dbReference>
<keyword evidence="15" id="KW-1185">Reference proteome</keyword>
<name>A0AAE8MUB1_9PEZI</name>
<evidence type="ECO:0000256" key="10">
    <source>
        <dbReference type="ARBA" id="ARBA00029392"/>
    </source>
</evidence>
<dbReference type="SUPFAM" id="SSF53474">
    <property type="entry name" value="alpha/beta-Hydrolases"/>
    <property type="match status" value="1"/>
</dbReference>
<keyword evidence="5" id="KW-0719">Serine esterase</keyword>
<dbReference type="Pfam" id="PF02230">
    <property type="entry name" value="Abhydrolase_2"/>
    <property type="match status" value="1"/>
</dbReference>
<comment type="similarity">
    <text evidence="2">Belongs to the AB hydrolase superfamily. AB hydrolase 2 family.</text>
</comment>
<keyword evidence="7" id="KW-0378">Hydrolase</keyword>
<dbReference type="EMBL" id="ONZQ02000003">
    <property type="protein sequence ID" value="SPO00153.1"/>
    <property type="molecule type" value="Genomic_DNA"/>
</dbReference>
<reference evidence="14" key="1">
    <citation type="submission" date="2018-03" db="EMBL/GenBank/DDBJ databases">
        <authorList>
            <person name="Guldener U."/>
        </authorList>
    </citation>
    <scope>NUCLEOTIDE SEQUENCE</scope>
</reference>
<proteinExistence type="inferred from homology"/>
<dbReference type="InterPro" id="IPR003140">
    <property type="entry name" value="PLipase/COase/thioEstase"/>
</dbReference>
<keyword evidence="9" id="KW-0443">Lipid metabolism</keyword>
<protein>
    <recommendedName>
        <fullName evidence="4">Acyl-protein thioesterase 1</fullName>
        <ecNumber evidence="3">3.1.2.22</ecNumber>
    </recommendedName>
    <alternativeName>
        <fullName evidence="11">Palmitoyl-protein hydrolase</fullName>
    </alternativeName>
</protein>
<organism evidence="14 15">
    <name type="scientific">Cephalotrichum gorgonifer</name>
    <dbReference type="NCBI Taxonomy" id="2041049"/>
    <lineage>
        <taxon>Eukaryota</taxon>
        <taxon>Fungi</taxon>
        <taxon>Dikarya</taxon>
        <taxon>Ascomycota</taxon>
        <taxon>Pezizomycotina</taxon>
        <taxon>Sordariomycetes</taxon>
        <taxon>Hypocreomycetidae</taxon>
        <taxon>Microascales</taxon>
        <taxon>Microascaceae</taxon>
        <taxon>Cephalotrichum</taxon>
    </lineage>
</organism>
<evidence type="ECO:0000256" key="9">
    <source>
        <dbReference type="ARBA" id="ARBA00023098"/>
    </source>
</evidence>
<dbReference type="GO" id="GO:0006631">
    <property type="term" value="P:fatty acid metabolic process"/>
    <property type="evidence" value="ECO:0007669"/>
    <property type="project" value="UniProtKB-KW"/>
</dbReference>
<feature type="domain" description="Phospholipase/carboxylesterase/thioesterase" evidence="13">
    <location>
        <begin position="9"/>
        <end position="225"/>
    </location>
</feature>
<evidence type="ECO:0000256" key="12">
    <source>
        <dbReference type="ARBA" id="ARBA00047337"/>
    </source>
</evidence>
<dbReference type="AlphaFoldDB" id="A0AAE8MUB1"/>